<keyword evidence="4 11" id="KW-0808">Transferase</keyword>
<evidence type="ECO:0000313" key="12">
    <source>
        <dbReference type="Proteomes" id="UP000566813"/>
    </source>
</evidence>
<evidence type="ECO:0000256" key="6">
    <source>
        <dbReference type="ARBA" id="ARBA00022989"/>
    </source>
</evidence>
<evidence type="ECO:0000256" key="9">
    <source>
        <dbReference type="SAM" id="Phobius"/>
    </source>
</evidence>
<feature type="transmembrane region" description="Helical" evidence="9">
    <location>
        <begin position="57"/>
        <end position="78"/>
    </location>
</feature>
<keyword evidence="3" id="KW-1003">Cell membrane</keyword>
<evidence type="ECO:0000259" key="10">
    <source>
        <dbReference type="Pfam" id="PF02397"/>
    </source>
</evidence>
<evidence type="ECO:0000256" key="8">
    <source>
        <dbReference type="ARBA" id="ARBA00023169"/>
    </source>
</evidence>
<keyword evidence="8" id="KW-0270">Exopolysaccharide synthesis</keyword>
<dbReference type="AlphaFoldDB" id="A0A7X1FQT3"/>
<dbReference type="GO" id="GO:0016780">
    <property type="term" value="F:phosphotransferase activity, for other substituted phosphate groups"/>
    <property type="evidence" value="ECO:0007669"/>
    <property type="project" value="TreeGrafter"/>
</dbReference>
<dbReference type="RefSeq" id="WP_185663479.1">
    <property type="nucleotide sequence ID" value="NZ_JACLAW010000004.1"/>
</dbReference>
<keyword evidence="12" id="KW-1185">Reference proteome</keyword>
<comment type="similarity">
    <text evidence="2">Belongs to the bacterial sugar transferase family.</text>
</comment>
<dbReference type="PANTHER" id="PTHR30576:SF4">
    <property type="entry name" value="UNDECAPRENYL-PHOSPHATE GALACTOSE PHOSPHOTRANSFERASE"/>
    <property type="match status" value="1"/>
</dbReference>
<dbReference type="EMBL" id="JACLAW010000004">
    <property type="protein sequence ID" value="MBC2665223.1"/>
    <property type="molecule type" value="Genomic_DNA"/>
</dbReference>
<keyword evidence="5 9" id="KW-0812">Transmembrane</keyword>
<comment type="caution">
    <text evidence="11">The sequence shown here is derived from an EMBL/GenBank/DDBJ whole genome shotgun (WGS) entry which is preliminary data.</text>
</comment>
<proteinExistence type="inferred from homology"/>
<dbReference type="GO" id="GO:0000271">
    <property type="term" value="P:polysaccharide biosynthetic process"/>
    <property type="evidence" value="ECO:0007669"/>
    <property type="project" value="UniProtKB-KW"/>
</dbReference>
<keyword evidence="6 9" id="KW-1133">Transmembrane helix</keyword>
<evidence type="ECO:0000256" key="2">
    <source>
        <dbReference type="ARBA" id="ARBA00006464"/>
    </source>
</evidence>
<dbReference type="Proteomes" id="UP000566813">
    <property type="component" value="Unassembled WGS sequence"/>
</dbReference>
<keyword evidence="7 9" id="KW-0472">Membrane</keyword>
<evidence type="ECO:0000256" key="4">
    <source>
        <dbReference type="ARBA" id="ARBA00022679"/>
    </source>
</evidence>
<dbReference type="InterPro" id="IPR003362">
    <property type="entry name" value="Bact_transf"/>
</dbReference>
<sequence>MHGLKIDLEKARSSRLGPALKFKAASDIERQLILADVPFAGDDLDEGALDSRRIFDIVASIALIIILAPVLLLIALMIQLSDPGPLLFAHTRVGRGGRLFRCWKFRSMCVDAETRLQALIETDSRIRAEWERGYKLASDPRVTRVGNWLRVSSLDELPQLVNVLLGSMTLVGPRPVVTAEIGQYGRFAHYYLGLKPGLTGLWQVTGRSSVTYQRRVAADVLYARRRSVGLDLKILAATVPAVLLGRGAC</sequence>
<dbReference type="PANTHER" id="PTHR30576">
    <property type="entry name" value="COLANIC BIOSYNTHESIS UDP-GLUCOSE LIPID CARRIER TRANSFERASE"/>
    <property type="match status" value="1"/>
</dbReference>
<evidence type="ECO:0000256" key="7">
    <source>
        <dbReference type="ARBA" id="ARBA00023136"/>
    </source>
</evidence>
<protein>
    <submittedName>
        <fullName evidence="11">Sugar transferase</fullName>
    </submittedName>
</protein>
<reference evidence="11 12" key="1">
    <citation type="submission" date="2020-08" db="EMBL/GenBank/DDBJ databases">
        <title>The genome sequence of type strain Novosphingobium flavum NBRC 111647.</title>
        <authorList>
            <person name="Liu Y."/>
        </authorList>
    </citation>
    <scope>NUCLEOTIDE SEQUENCE [LARGE SCALE GENOMIC DNA]</scope>
    <source>
        <strain evidence="11 12">NBRC 111647</strain>
    </source>
</reference>
<evidence type="ECO:0000256" key="3">
    <source>
        <dbReference type="ARBA" id="ARBA00022475"/>
    </source>
</evidence>
<evidence type="ECO:0000256" key="5">
    <source>
        <dbReference type="ARBA" id="ARBA00022692"/>
    </source>
</evidence>
<accession>A0A7X1FQT3</accession>
<dbReference type="GO" id="GO:0005886">
    <property type="term" value="C:plasma membrane"/>
    <property type="evidence" value="ECO:0007669"/>
    <property type="project" value="UniProtKB-SubCell"/>
</dbReference>
<name>A0A7X1FQT3_9SPHN</name>
<feature type="domain" description="Bacterial sugar transferase" evidence="10">
    <location>
        <begin position="52"/>
        <end position="243"/>
    </location>
</feature>
<evidence type="ECO:0000256" key="1">
    <source>
        <dbReference type="ARBA" id="ARBA00004236"/>
    </source>
</evidence>
<evidence type="ECO:0000313" key="11">
    <source>
        <dbReference type="EMBL" id="MBC2665223.1"/>
    </source>
</evidence>
<dbReference type="Pfam" id="PF02397">
    <property type="entry name" value="Bac_transf"/>
    <property type="match status" value="1"/>
</dbReference>
<organism evidence="11 12">
    <name type="scientific">Novosphingobium flavum</name>
    <dbReference type="NCBI Taxonomy" id="1778672"/>
    <lineage>
        <taxon>Bacteria</taxon>
        <taxon>Pseudomonadati</taxon>
        <taxon>Pseudomonadota</taxon>
        <taxon>Alphaproteobacteria</taxon>
        <taxon>Sphingomonadales</taxon>
        <taxon>Sphingomonadaceae</taxon>
        <taxon>Novosphingobium</taxon>
    </lineage>
</organism>
<gene>
    <name evidence="11" type="ORF">H7F51_06810</name>
</gene>
<comment type="subcellular location">
    <subcellularLocation>
        <location evidence="1">Cell membrane</location>
    </subcellularLocation>
</comment>